<gene>
    <name evidence="1" type="ORF">SAMN05421540_101242</name>
</gene>
<reference evidence="1 2" key="1">
    <citation type="submission" date="2016-10" db="EMBL/GenBank/DDBJ databases">
        <authorList>
            <person name="de Groot N.N."/>
        </authorList>
    </citation>
    <scope>NUCLEOTIDE SEQUENCE [LARGE SCALE GENOMIC DNA]</scope>
    <source>
        <strain evidence="1 2">DSM 23581</strain>
    </source>
</reference>
<evidence type="ECO:0000313" key="1">
    <source>
        <dbReference type="EMBL" id="SDZ77298.1"/>
    </source>
</evidence>
<dbReference type="Proteomes" id="UP000198820">
    <property type="component" value="Unassembled WGS sequence"/>
</dbReference>
<dbReference type="STRING" id="908615.SAMN05421540_101242"/>
<accession>A0A1H3VT85</accession>
<protein>
    <submittedName>
        <fullName evidence="1">Uncharacterized protein</fullName>
    </submittedName>
</protein>
<evidence type="ECO:0000313" key="2">
    <source>
        <dbReference type="Proteomes" id="UP000198820"/>
    </source>
</evidence>
<keyword evidence="2" id="KW-1185">Reference proteome</keyword>
<sequence>MKCILSSTTAKSNFLFYIIPFSWMDFEIVLGDFKNEYFIKLIYMVNKIFSQKVKKKLHMRLIF</sequence>
<proteinExistence type="predicted"/>
<name>A0A1H3VT85_9FLAO</name>
<dbReference type="EMBL" id="FNQF01000001">
    <property type="protein sequence ID" value="SDZ77298.1"/>
    <property type="molecule type" value="Genomic_DNA"/>
</dbReference>
<dbReference type="AlphaFoldDB" id="A0A1H3VT85"/>
<organism evidence="1 2">
    <name type="scientific">Psychroflexus halocasei</name>
    <dbReference type="NCBI Taxonomy" id="908615"/>
    <lineage>
        <taxon>Bacteria</taxon>
        <taxon>Pseudomonadati</taxon>
        <taxon>Bacteroidota</taxon>
        <taxon>Flavobacteriia</taxon>
        <taxon>Flavobacteriales</taxon>
        <taxon>Flavobacteriaceae</taxon>
        <taxon>Psychroflexus</taxon>
    </lineage>
</organism>